<evidence type="ECO:0000313" key="4">
    <source>
        <dbReference type="Proteomes" id="UP000756703"/>
    </source>
</evidence>
<dbReference type="AlphaFoldDB" id="A0A932YZQ1"/>
<evidence type="ECO:0000259" key="2">
    <source>
        <dbReference type="Pfam" id="PF02272"/>
    </source>
</evidence>
<feature type="domain" description="DDH" evidence="1">
    <location>
        <begin position="18"/>
        <end position="159"/>
    </location>
</feature>
<dbReference type="Proteomes" id="UP000756703">
    <property type="component" value="Unassembled WGS sequence"/>
</dbReference>
<dbReference type="InterPro" id="IPR038763">
    <property type="entry name" value="DHH_sf"/>
</dbReference>
<dbReference type="Gene3D" id="3.10.310.30">
    <property type="match status" value="1"/>
</dbReference>
<dbReference type="PANTHER" id="PTHR47618">
    <property type="entry name" value="BIFUNCTIONAL OLIGORIBONUCLEASE AND PAP PHOSPHATASE NRNA"/>
    <property type="match status" value="1"/>
</dbReference>
<protein>
    <submittedName>
        <fullName evidence="3">Bifunctional oligoribonuclease/PAP phosphatase NrnA</fullName>
    </submittedName>
</protein>
<dbReference type="Pfam" id="PF02272">
    <property type="entry name" value="DHHA1"/>
    <property type="match status" value="1"/>
</dbReference>
<dbReference type="GO" id="GO:0003676">
    <property type="term" value="F:nucleic acid binding"/>
    <property type="evidence" value="ECO:0007669"/>
    <property type="project" value="InterPro"/>
</dbReference>
<dbReference type="Gene3D" id="3.90.1640.10">
    <property type="entry name" value="inorganic pyrophosphatase (n-terminal core)"/>
    <property type="match status" value="1"/>
</dbReference>
<evidence type="ECO:0000313" key="3">
    <source>
        <dbReference type="EMBL" id="MBI4132950.1"/>
    </source>
</evidence>
<dbReference type="Pfam" id="PF01368">
    <property type="entry name" value="DHH"/>
    <property type="match status" value="1"/>
</dbReference>
<dbReference type="InterPro" id="IPR003156">
    <property type="entry name" value="DHHA1_dom"/>
</dbReference>
<dbReference type="EMBL" id="JACQMI010000017">
    <property type="protein sequence ID" value="MBI4132950.1"/>
    <property type="molecule type" value="Genomic_DNA"/>
</dbReference>
<evidence type="ECO:0000259" key="1">
    <source>
        <dbReference type="Pfam" id="PF01368"/>
    </source>
</evidence>
<accession>A0A932YZQ1</accession>
<dbReference type="PANTHER" id="PTHR47618:SF1">
    <property type="entry name" value="BIFUNCTIONAL OLIGORIBONUCLEASE AND PAP PHOSPHATASE NRNA"/>
    <property type="match status" value="1"/>
</dbReference>
<name>A0A932YZQ1_9BACT</name>
<gene>
    <name evidence="3" type="ORF">HY473_02605</name>
</gene>
<feature type="domain" description="DHHA1" evidence="2">
    <location>
        <begin position="235"/>
        <end position="305"/>
    </location>
</feature>
<organism evidence="3 4">
    <name type="scientific">Candidatus Sungiibacteriota bacterium</name>
    <dbReference type="NCBI Taxonomy" id="2750080"/>
    <lineage>
        <taxon>Bacteria</taxon>
        <taxon>Candidatus Sungiibacteriota</taxon>
    </lineage>
</organism>
<dbReference type="SUPFAM" id="SSF64182">
    <property type="entry name" value="DHH phosphoesterases"/>
    <property type="match status" value="1"/>
</dbReference>
<proteinExistence type="predicted"/>
<dbReference type="InterPro" id="IPR001667">
    <property type="entry name" value="DDH_dom"/>
</dbReference>
<dbReference type="InterPro" id="IPR051319">
    <property type="entry name" value="Oligoribo/pAp-PDE_c-di-AMP_PDE"/>
</dbReference>
<comment type="caution">
    <text evidence="3">The sequence shown here is derived from an EMBL/GenBank/DDBJ whole genome shotgun (WGS) entry which is preliminary data.</text>
</comment>
<sequence>MREDFAQFKQALERYASIALITHKRPDGDAIGSLLALAEYVQRLGKQAQSYCIDEVPGVLKFLPGARSIKKPEDDFWRSAPAVVLVDCGDISMAGGAIREELAGRAVLNIDHHVSNPRYGAVNLVRDTTAATAEILYQFFTEDGFVIDKHVATCLLCGVYTDTDAFTNLGTTPESLAVSSELLKLGANFRDLTANTMRNKSLASLKLWGRALERLRLDARKGIAVTVLKHADFGECGAEPDDAEGVASLLNHLADVKMSMLLRELPDGTVKGSLRTTHELIDVSQVATLMGGGGHAKAAGFTVKGRIAETENGWKIIE</sequence>
<reference evidence="3" key="1">
    <citation type="submission" date="2020-07" db="EMBL/GenBank/DDBJ databases">
        <title>Huge and variable diversity of episymbiotic CPR bacteria and DPANN archaea in groundwater ecosystems.</title>
        <authorList>
            <person name="He C.Y."/>
            <person name="Keren R."/>
            <person name="Whittaker M."/>
            <person name="Farag I.F."/>
            <person name="Doudna J."/>
            <person name="Cate J.H.D."/>
            <person name="Banfield J.F."/>
        </authorList>
    </citation>
    <scope>NUCLEOTIDE SEQUENCE</scope>
    <source>
        <strain evidence="3">NC_groundwater_1225_Ag_S-0.1um_56_177</strain>
    </source>
</reference>